<gene>
    <name evidence="2" type="ORF">FLL46_16770</name>
</gene>
<organism evidence="2 3">
    <name type="scientific">Aliikangiella coralliicola</name>
    <dbReference type="NCBI Taxonomy" id="2592383"/>
    <lineage>
        <taxon>Bacteria</taxon>
        <taxon>Pseudomonadati</taxon>
        <taxon>Pseudomonadota</taxon>
        <taxon>Gammaproteobacteria</taxon>
        <taxon>Oceanospirillales</taxon>
        <taxon>Pleioneaceae</taxon>
        <taxon>Aliikangiella</taxon>
    </lineage>
</organism>
<proteinExistence type="predicted"/>
<feature type="signal peptide" evidence="1">
    <location>
        <begin position="1"/>
        <end position="17"/>
    </location>
</feature>
<accession>A0A545UAS8</accession>
<dbReference type="RefSeq" id="WP_142932482.1">
    <property type="nucleotide sequence ID" value="NZ_ML660166.1"/>
</dbReference>
<evidence type="ECO:0000313" key="2">
    <source>
        <dbReference type="EMBL" id="TQV86558.1"/>
    </source>
</evidence>
<feature type="chain" id="PRO_5021745686" evidence="1">
    <location>
        <begin position="18"/>
        <end position="112"/>
    </location>
</feature>
<comment type="caution">
    <text evidence="2">The sequence shown here is derived from an EMBL/GenBank/DDBJ whole genome shotgun (WGS) entry which is preliminary data.</text>
</comment>
<dbReference type="OrthoDB" id="9871624at2"/>
<reference evidence="2 3" key="1">
    <citation type="submission" date="2019-07" db="EMBL/GenBank/DDBJ databases">
        <title>Draft genome for Aliikangiella sp. M105.</title>
        <authorList>
            <person name="Wang G."/>
        </authorList>
    </citation>
    <scope>NUCLEOTIDE SEQUENCE [LARGE SCALE GENOMIC DNA]</scope>
    <source>
        <strain evidence="2 3">M105</strain>
    </source>
</reference>
<name>A0A545UAS8_9GAMM</name>
<keyword evidence="1" id="KW-0732">Signal</keyword>
<sequence>MKKLLWLLFFTSSNVFATNVDSDGPKDIVNLFFYSKEDTTYSGWQGVVQLEMASLTWSASTTCSTRYVLIRSTDEHMLSVALTARTANKPLRIYVDDTKRIDNFCFARALGY</sequence>
<dbReference type="EMBL" id="VIKS01000010">
    <property type="protein sequence ID" value="TQV86558.1"/>
    <property type="molecule type" value="Genomic_DNA"/>
</dbReference>
<evidence type="ECO:0000313" key="3">
    <source>
        <dbReference type="Proteomes" id="UP000315439"/>
    </source>
</evidence>
<evidence type="ECO:0000256" key="1">
    <source>
        <dbReference type="SAM" id="SignalP"/>
    </source>
</evidence>
<dbReference type="AlphaFoldDB" id="A0A545UAS8"/>
<protein>
    <submittedName>
        <fullName evidence="2">Uncharacterized protein</fullName>
    </submittedName>
</protein>
<dbReference type="Proteomes" id="UP000315439">
    <property type="component" value="Unassembled WGS sequence"/>
</dbReference>
<keyword evidence="3" id="KW-1185">Reference proteome</keyword>